<dbReference type="AlphaFoldDB" id="A0A973WN12"/>
<dbReference type="EMBL" id="JABWSX010000001">
    <property type="protein sequence ID" value="NVL07958.1"/>
    <property type="molecule type" value="Genomic_DNA"/>
</dbReference>
<comment type="caution">
    <text evidence="1">The sequence shown here is derived from an EMBL/GenBank/DDBJ whole genome shotgun (WGS) entry which is preliminary data.</text>
</comment>
<proteinExistence type="predicted"/>
<dbReference type="RefSeq" id="WP_176531554.1">
    <property type="nucleotide sequence ID" value="NZ_CP088022.1"/>
</dbReference>
<sequence length="75" mass="8253">MRPQLTHSQREALRWLSERNGDGCFDRNGVLLAAGELAPFMRSTWNALAAVGLVEFYNPAGKGRGRLRLTRGPAA</sequence>
<protein>
    <submittedName>
        <fullName evidence="1">Uncharacterized protein</fullName>
    </submittedName>
</protein>
<organism evidence="1">
    <name type="scientific">Bradyrhizobium quebecense</name>
    <dbReference type="NCBI Taxonomy" id="2748629"/>
    <lineage>
        <taxon>Bacteria</taxon>
        <taxon>Pseudomonadati</taxon>
        <taxon>Pseudomonadota</taxon>
        <taxon>Alphaproteobacteria</taxon>
        <taxon>Hyphomicrobiales</taxon>
        <taxon>Nitrobacteraceae</taxon>
        <taxon>Bradyrhizobium</taxon>
    </lineage>
</organism>
<evidence type="ECO:0000313" key="1">
    <source>
        <dbReference type="EMBL" id="NVL07958.1"/>
    </source>
</evidence>
<reference evidence="1" key="1">
    <citation type="submission" date="2020-06" db="EMBL/GenBank/DDBJ databases">
        <title>Whole Genome Sequence of Bradyrhizobium sp. Strain 66S1MB.</title>
        <authorList>
            <person name="Bromfield E."/>
            <person name="Cloutier S."/>
        </authorList>
    </citation>
    <scope>NUCLEOTIDE SEQUENCE</scope>
    <source>
        <strain evidence="1">66S1MB</strain>
    </source>
</reference>
<gene>
    <name evidence="1" type="ORF">HU230_19845</name>
</gene>
<name>A0A973WN12_9BRAD</name>
<accession>A0A973WN12</accession>